<accession>A0A023EZ81</accession>
<proteinExistence type="evidence at transcript level"/>
<feature type="chain" id="PRO_5001515547" evidence="1">
    <location>
        <begin position="25"/>
        <end position="83"/>
    </location>
</feature>
<feature type="non-terminal residue" evidence="2">
    <location>
        <position position="83"/>
    </location>
</feature>
<keyword evidence="1" id="KW-0732">Signal</keyword>
<dbReference type="AlphaFoldDB" id="A0A023EZ81"/>
<evidence type="ECO:0000313" key="2">
    <source>
        <dbReference type="EMBL" id="JAC14525.1"/>
    </source>
</evidence>
<protein>
    <submittedName>
        <fullName evidence="2">Putative secreted protein</fullName>
    </submittedName>
</protein>
<dbReference type="EMBL" id="GBBI01004187">
    <property type="protein sequence ID" value="JAC14525.1"/>
    <property type="molecule type" value="mRNA"/>
</dbReference>
<evidence type="ECO:0000256" key="1">
    <source>
        <dbReference type="SAM" id="SignalP"/>
    </source>
</evidence>
<reference evidence="2" key="1">
    <citation type="journal article" date="2014" name="PLoS Negl. Trop. Dis.">
        <title>An updated insight into the Sialotranscriptome of Triatoma infestans: developmental stage and geographic variations.</title>
        <authorList>
            <person name="Schwarz A."/>
            <person name="Medrano-Mercado N."/>
            <person name="Schaub G.A."/>
            <person name="Struchiner C.J."/>
            <person name="Bargues M.D."/>
            <person name="Levy M.Z."/>
            <person name="Ribeiro J.M."/>
        </authorList>
    </citation>
    <scope>NUCLEOTIDE SEQUENCE</scope>
    <source>
        <strain evidence="2">Chile</strain>
        <tissue evidence="2">Salivary glands</tissue>
    </source>
</reference>
<feature type="signal peptide" evidence="1">
    <location>
        <begin position="1"/>
        <end position="24"/>
    </location>
</feature>
<sequence>MNLAIKRGLLILSVISAMVTTFSSTVIAETEGKQRYYCIGSMSNPEKTDHGLWDNFFSLDPGDIKTVKKAAANKYQETLKKEK</sequence>
<name>A0A023EZ81_TRIIF</name>
<organism evidence="2">
    <name type="scientific">Triatoma infestans</name>
    <name type="common">Assassin bug</name>
    <dbReference type="NCBI Taxonomy" id="30076"/>
    <lineage>
        <taxon>Eukaryota</taxon>
        <taxon>Metazoa</taxon>
        <taxon>Ecdysozoa</taxon>
        <taxon>Arthropoda</taxon>
        <taxon>Hexapoda</taxon>
        <taxon>Insecta</taxon>
        <taxon>Pterygota</taxon>
        <taxon>Neoptera</taxon>
        <taxon>Paraneoptera</taxon>
        <taxon>Hemiptera</taxon>
        <taxon>Heteroptera</taxon>
        <taxon>Panheteroptera</taxon>
        <taxon>Cimicomorpha</taxon>
        <taxon>Reduviidae</taxon>
        <taxon>Triatominae</taxon>
        <taxon>Triatoma</taxon>
    </lineage>
</organism>